<reference evidence="1 2" key="1">
    <citation type="submission" date="2016-05" db="EMBL/GenBank/DDBJ databases">
        <title>Single-cell genome of chain-forming Candidatus Thiomargarita nelsonii and comparison to other large sulfur-oxidizing bacteria.</title>
        <authorList>
            <person name="Winkel M."/>
            <person name="Salman V."/>
            <person name="Woyke T."/>
            <person name="Schulz-Vogt H."/>
            <person name="Richter M."/>
            <person name="Flood B."/>
            <person name="Bailey J."/>
            <person name="Amann R."/>
            <person name="Mussmann M."/>
        </authorList>
    </citation>
    <scope>NUCLEOTIDE SEQUENCE [LARGE SCALE GENOMIC DNA]</scope>
    <source>
        <strain evidence="1 2">THI036</strain>
    </source>
</reference>
<accession>A0A176S2R7</accession>
<sequence>MTYQRATLGFTPGFVILSRYLSKNRSCALIILEFFSSLCENDCSKFSTYAVSKSDNLIFHFMTDLK</sequence>
<gene>
    <name evidence="1" type="ORF">THIOM_001969</name>
</gene>
<organism evidence="1 2">
    <name type="scientific">Candidatus Thiomargarita nelsonii</name>
    <dbReference type="NCBI Taxonomy" id="1003181"/>
    <lineage>
        <taxon>Bacteria</taxon>
        <taxon>Pseudomonadati</taxon>
        <taxon>Pseudomonadota</taxon>
        <taxon>Gammaproteobacteria</taxon>
        <taxon>Thiotrichales</taxon>
        <taxon>Thiotrichaceae</taxon>
        <taxon>Thiomargarita</taxon>
    </lineage>
</organism>
<keyword evidence="2" id="KW-1185">Reference proteome</keyword>
<dbReference type="Proteomes" id="UP000076962">
    <property type="component" value="Unassembled WGS sequence"/>
</dbReference>
<proteinExistence type="predicted"/>
<comment type="caution">
    <text evidence="1">The sequence shown here is derived from an EMBL/GenBank/DDBJ whole genome shotgun (WGS) entry which is preliminary data.</text>
</comment>
<evidence type="ECO:0000313" key="2">
    <source>
        <dbReference type="Proteomes" id="UP000076962"/>
    </source>
</evidence>
<evidence type="ECO:0000313" key="1">
    <source>
        <dbReference type="EMBL" id="OAD22234.1"/>
    </source>
</evidence>
<name>A0A176S2R7_9GAMM</name>
<dbReference type="EMBL" id="LUTY01001085">
    <property type="protein sequence ID" value="OAD22234.1"/>
    <property type="molecule type" value="Genomic_DNA"/>
</dbReference>
<protein>
    <submittedName>
        <fullName evidence="1">Uncharacterized protein</fullName>
    </submittedName>
</protein>
<dbReference type="AlphaFoldDB" id="A0A176S2R7"/>